<sequence>PAAGRGQGLGLGLTIAAGQARVLGARLRFTNPPAGGAEAILDLRASTRTEDEETVSGHA</sequence>
<dbReference type="SUPFAM" id="SSF55874">
    <property type="entry name" value="ATPase domain of HSP90 chaperone/DNA topoisomerase II/histidine kinase"/>
    <property type="match status" value="1"/>
</dbReference>
<evidence type="ECO:0008006" key="3">
    <source>
        <dbReference type="Google" id="ProtNLM"/>
    </source>
</evidence>
<proteinExistence type="predicted"/>
<organism evidence="1 2">
    <name type="scientific">Streptomyces varsoviensis</name>
    <dbReference type="NCBI Taxonomy" id="67373"/>
    <lineage>
        <taxon>Bacteria</taxon>
        <taxon>Bacillati</taxon>
        <taxon>Actinomycetota</taxon>
        <taxon>Actinomycetes</taxon>
        <taxon>Kitasatosporales</taxon>
        <taxon>Streptomycetaceae</taxon>
        <taxon>Streptomyces</taxon>
    </lineage>
</organism>
<accession>A0ABR5IU57</accession>
<dbReference type="EMBL" id="LGUT01003918">
    <property type="protein sequence ID" value="KOG69989.1"/>
    <property type="molecule type" value="Genomic_DNA"/>
</dbReference>
<evidence type="ECO:0000313" key="1">
    <source>
        <dbReference type="EMBL" id="KOG69989.1"/>
    </source>
</evidence>
<gene>
    <name evidence="1" type="ORF">ADK38_40905</name>
</gene>
<protein>
    <recommendedName>
        <fullName evidence="3">Sensor histidine kinase</fullName>
    </recommendedName>
</protein>
<feature type="non-terminal residue" evidence="1">
    <location>
        <position position="1"/>
    </location>
</feature>
<name>A0ABR5IU57_9ACTN</name>
<evidence type="ECO:0000313" key="2">
    <source>
        <dbReference type="Proteomes" id="UP000037020"/>
    </source>
</evidence>
<comment type="caution">
    <text evidence="1">The sequence shown here is derived from an EMBL/GenBank/DDBJ whole genome shotgun (WGS) entry which is preliminary data.</text>
</comment>
<keyword evidence="2" id="KW-1185">Reference proteome</keyword>
<dbReference type="Proteomes" id="UP000037020">
    <property type="component" value="Unassembled WGS sequence"/>
</dbReference>
<dbReference type="InterPro" id="IPR036890">
    <property type="entry name" value="HATPase_C_sf"/>
</dbReference>
<reference evidence="1 2" key="1">
    <citation type="submission" date="2015-07" db="EMBL/GenBank/DDBJ databases">
        <authorList>
            <person name="Ju K.-S."/>
            <person name="Doroghazi J.R."/>
            <person name="Metcalf W.W."/>
        </authorList>
    </citation>
    <scope>NUCLEOTIDE SEQUENCE [LARGE SCALE GENOMIC DNA]</scope>
    <source>
        <strain evidence="1 2">NRRL B-3589</strain>
    </source>
</reference>